<organism evidence="1 2">
    <name type="scientific">Corynebacterium liangguodongii</name>
    <dbReference type="NCBI Taxonomy" id="2079535"/>
    <lineage>
        <taxon>Bacteria</taxon>
        <taxon>Bacillati</taxon>
        <taxon>Actinomycetota</taxon>
        <taxon>Actinomycetes</taxon>
        <taxon>Mycobacteriales</taxon>
        <taxon>Corynebacteriaceae</taxon>
        <taxon>Corynebacterium</taxon>
    </lineage>
</organism>
<sequence>MTTALCTTASAVIEIDRMPAHLRGDVEKLLLELPQDPYDYSVFDIWDTAWFTRWRRNADGTIGCRELVYAPAADLACFRRCLGELAQRSGFVAEITTKAA</sequence>
<evidence type="ECO:0000313" key="2">
    <source>
        <dbReference type="Proteomes" id="UP000244754"/>
    </source>
</evidence>
<dbReference type="RefSeq" id="WP_108404432.1">
    <property type="nucleotide sequence ID" value="NZ_CP026948.1"/>
</dbReference>
<dbReference type="AlphaFoldDB" id="A0A2S0WF56"/>
<dbReference type="Proteomes" id="UP000244754">
    <property type="component" value="Chromosome"/>
</dbReference>
<protein>
    <submittedName>
        <fullName evidence="1">Uncharacterized protein</fullName>
    </submittedName>
</protein>
<proteinExistence type="predicted"/>
<evidence type="ECO:0000313" key="1">
    <source>
        <dbReference type="EMBL" id="AWB84423.1"/>
    </source>
</evidence>
<dbReference type="EMBL" id="CP026948">
    <property type="protein sequence ID" value="AWB84423.1"/>
    <property type="molecule type" value="Genomic_DNA"/>
</dbReference>
<keyword evidence="2" id="KW-1185">Reference proteome</keyword>
<name>A0A2S0WF56_9CORY</name>
<dbReference type="KEGG" id="clia:C3E79_07960"/>
<gene>
    <name evidence="1" type="ORF">C3E79_07960</name>
</gene>
<accession>A0A2S0WF56</accession>
<reference evidence="2" key="1">
    <citation type="submission" date="2018-01" db="EMBL/GenBank/DDBJ databases">
        <authorList>
            <person name="Li J."/>
        </authorList>
    </citation>
    <scope>NUCLEOTIDE SEQUENCE [LARGE SCALE GENOMIC DNA]</scope>
    <source>
        <strain evidence="2">2184</strain>
    </source>
</reference>
<dbReference type="OrthoDB" id="4417635at2"/>